<protein>
    <recommendedName>
        <fullName evidence="4">Transmembrane protein</fullName>
    </recommendedName>
</protein>
<sequence length="56" mass="6495">METRSKLLKYLLYICQAIAVAYIAMYMFRSDYPFLVVPLIIGVAIVLILVLTRKKK</sequence>
<keyword evidence="1" id="KW-0472">Membrane</keyword>
<feature type="transmembrane region" description="Helical" evidence="1">
    <location>
        <begin position="7"/>
        <end position="28"/>
    </location>
</feature>
<evidence type="ECO:0000313" key="3">
    <source>
        <dbReference type="Proteomes" id="UP000229115"/>
    </source>
</evidence>
<accession>A0A0S2MW98</accession>
<keyword evidence="1" id="KW-1133">Transmembrane helix</keyword>
<name>A0A0S2MW98_9CAUD</name>
<evidence type="ECO:0008006" key="4">
    <source>
        <dbReference type="Google" id="ProtNLM"/>
    </source>
</evidence>
<evidence type="ECO:0000313" key="2">
    <source>
        <dbReference type="EMBL" id="ALO80173.1"/>
    </source>
</evidence>
<feature type="transmembrane region" description="Helical" evidence="1">
    <location>
        <begin position="34"/>
        <end position="52"/>
    </location>
</feature>
<organism evidence="2 3">
    <name type="scientific">Cellulophaga phage phi4:1_13</name>
    <dbReference type="NCBI Taxonomy" id="1747284"/>
    <lineage>
        <taxon>Viruses</taxon>
        <taxon>Duplodnaviria</taxon>
        <taxon>Heunggongvirae</taxon>
        <taxon>Uroviricota</taxon>
        <taxon>Caudoviricetes</taxon>
        <taxon>Lightbulbvirus</taxon>
        <taxon>Lightbulbvirus Cba41</taxon>
    </lineage>
</organism>
<keyword evidence="1" id="KW-0812">Transmembrane</keyword>
<reference evidence="2 3" key="1">
    <citation type="submission" date="2015-10" db="EMBL/GenBank/DDBJ databases">
        <title>Large-scale maps of variable infection efficiencies in aquatic Bacteriodetes phage-host model systems.</title>
        <authorList>
            <person name="Holmfeldt K."/>
            <person name="Solonenko N."/>
            <person name="Howard-Varona C."/>
            <person name="Moreno M."/>
            <person name="Malmstrom R.R."/>
            <person name="Blow M.J."/>
            <person name="Sullivan M.B."/>
        </authorList>
    </citation>
    <scope>NUCLEOTIDE SEQUENCE [LARGE SCALE GENOMIC DNA]</scope>
</reference>
<dbReference type="EMBL" id="KT962245">
    <property type="protein sequence ID" value="ALO80173.1"/>
    <property type="molecule type" value="Genomic_RNA"/>
</dbReference>
<proteinExistence type="predicted"/>
<gene>
    <name evidence="2" type="ORF">Phi4113_164</name>
</gene>
<dbReference type="Proteomes" id="UP000229115">
    <property type="component" value="Segment"/>
</dbReference>
<evidence type="ECO:0000256" key="1">
    <source>
        <dbReference type="SAM" id="Phobius"/>
    </source>
</evidence>